<accession>A0A2N0I221</accession>
<protein>
    <recommendedName>
        <fullName evidence="3">DUF3052 family protein</fullName>
    </recommendedName>
</protein>
<evidence type="ECO:0000313" key="2">
    <source>
        <dbReference type="Proteomes" id="UP000232587"/>
    </source>
</evidence>
<name>A0A2N0I221_9SPHN</name>
<dbReference type="EMBL" id="PHUF01000002">
    <property type="protein sequence ID" value="PKB25222.1"/>
    <property type="molecule type" value="Genomic_DNA"/>
</dbReference>
<dbReference type="OrthoDB" id="9800461at2"/>
<proteinExistence type="predicted"/>
<evidence type="ECO:0008006" key="3">
    <source>
        <dbReference type="Google" id="ProtNLM"/>
    </source>
</evidence>
<dbReference type="Proteomes" id="UP000232587">
    <property type="component" value="Unassembled WGS sequence"/>
</dbReference>
<reference evidence="1 2" key="1">
    <citation type="submission" date="2017-11" db="EMBL/GenBank/DDBJ databases">
        <title>Genomic Encyclopedia of Type Strains, Phase III (KMG-III): the genomes of soil and plant-associated and newly described type strains.</title>
        <authorList>
            <person name="Whitman W."/>
        </authorList>
    </citation>
    <scope>NUCLEOTIDE SEQUENCE [LARGE SCALE GENOMIC DNA]</scope>
    <source>
        <strain evidence="1 2">CGMCC 1.12274</strain>
    </source>
</reference>
<comment type="caution">
    <text evidence="1">The sequence shown here is derived from an EMBL/GenBank/DDBJ whole genome shotgun (WGS) entry which is preliminary data.</text>
</comment>
<gene>
    <name evidence="1" type="ORF">B0I00_0415</name>
</gene>
<evidence type="ECO:0000313" key="1">
    <source>
        <dbReference type="EMBL" id="PKB25222.1"/>
    </source>
</evidence>
<dbReference type="RefSeq" id="WP_100865680.1">
    <property type="nucleotide sequence ID" value="NZ_PHUF01000002.1"/>
</dbReference>
<keyword evidence="2" id="KW-1185">Reference proteome</keyword>
<sequence>MATGYSGTPLAKKLSLRDGMRVWFDAMPEHVFEEIAEYALDLTIVALPGHGIDGAHIFVTERDVLATRLQTLRSQIAPDGQVWVSWPKKAANVPTDIIEDTIRELALPLGFVDTKVCAIDETWSGLKLVIRKDLRQAAITPPA</sequence>
<dbReference type="AlphaFoldDB" id="A0A2N0I221"/>
<organism evidence="1 2">
    <name type="scientific">Novosphingobium kunmingense</name>
    <dbReference type="NCBI Taxonomy" id="1211806"/>
    <lineage>
        <taxon>Bacteria</taxon>
        <taxon>Pseudomonadati</taxon>
        <taxon>Pseudomonadota</taxon>
        <taxon>Alphaproteobacteria</taxon>
        <taxon>Sphingomonadales</taxon>
        <taxon>Sphingomonadaceae</taxon>
        <taxon>Novosphingobium</taxon>
    </lineage>
</organism>